<dbReference type="NCBIfam" id="NF041023">
    <property type="entry name" value="PP0621_fam"/>
    <property type="match status" value="1"/>
</dbReference>
<protein>
    <recommendedName>
        <fullName evidence="3">Preprotein translocase subunit YajC</fullName>
    </recommendedName>
</protein>
<evidence type="ECO:0000313" key="2">
    <source>
        <dbReference type="Proteomes" id="UP000242205"/>
    </source>
</evidence>
<evidence type="ECO:0000313" key="1">
    <source>
        <dbReference type="EMBL" id="AUN93878.1"/>
    </source>
</evidence>
<organism evidence="1 2">
    <name type="scientific">Pseudazoarcus pumilus</name>
    <dbReference type="NCBI Taxonomy" id="2067960"/>
    <lineage>
        <taxon>Bacteria</taxon>
        <taxon>Pseudomonadati</taxon>
        <taxon>Pseudomonadota</taxon>
        <taxon>Betaproteobacteria</taxon>
        <taxon>Rhodocyclales</taxon>
        <taxon>Zoogloeaceae</taxon>
        <taxon>Pseudazoarcus</taxon>
    </lineage>
</organism>
<dbReference type="AlphaFoldDB" id="A0A2I6S3R4"/>
<name>A0A2I6S3R4_9RHOO</name>
<proteinExistence type="predicted"/>
<evidence type="ECO:0008006" key="3">
    <source>
        <dbReference type="Google" id="ProtNLM"/>
    </source>
</evidence>
<dbReference type="KEGG" id="atw:C0099_02325"/>
<keyword evidence="2" id="KW-1185">Reference proteome</keyword>
<reference evidence="1 2" key="1">
    <citation type="submission" date="2018-01" db="EMBL/GenBank/DDBJ databases">
        <authorList>
            <person name="Fu G.-Y."/>
        </authorList>
    </citation>
    <scope>NUCLEOTIDE SEQUENCE [LARGE SCALE GENOMIC DNA]</scope>
    <source>
        <strain evidence="1 2">SY39</strain>
    </source>
</reference>
<dbReference type="OrthoDB" id="9814432at2"/>
<dbReference type="RefSeq" id="WP_102245952.1">
    <property type="nucleotide sequence ID" value="NZ_CP025682.1"/>
</dbReference>
<sequence>MRTILILILVFILYWWARRALADRHRRKPGAHKRKGNKAGPERMLACAHCGVHIPESEGVQDVSGFYCSDEHRRLGVRDR</sequence>
<dbReference type="EMBL" id="CP025682">
    <property type="protein sequence ID" value="AUN93878.1"/>
    <property type="molecule type" value="Genomic_DNA"/>
</dbReference>
<dbReference type="Proteomes" id="UP000242205">
    <property type="component" value="Chromosome"/>
</dbReference>
<accession>A0A2I6S3R4</accession>
<gene>
    <name evidence="1" type="ORF">C0099_02325</name>
</gene>
<dbReference type="InterPro" id="IPR049708">
    <property type="entry name" value="PP0621-like"/>
</dbReference>